<reference evidence="2" key="1">
    <citation type="submission" date="2021-02" db="EMBL/GenBank/DDBJ databases">
        <authorList>
            <person name="Nowell W R."/>
        </authorList>
    </citation>
    <scope>NUCLEOTIDE SEQUENCE</scope>
</reference>
<gene>
    <name evidence="1" type="ORF">OVA965_LOCUS45872</name>
    <name evidence="2" type="ORF">TMI583_LOCUS49822</name>
</gene>
<accession>A0A8S2YNV4</accession>
<dbReference type="Proteomes" id="UP000677228">
    <property type="component" value="Unassembled WGS sequence"/>
</dbReference>
<feature type="non-terminal residue" evidence="2">
    <location>
        <position position="66"/>
    </location>
</feature>
<name>A0A8S2YNV4_9BILA</name>
<dbReference type="AlphaFoldDB" id="A0A8S2YNV4"/>
<dbReference type="EMBL" id="CAJNOK010076709">
    <property type="protein sequence ID" value="CAF1675421.1"/>
    <property type="molecule type" value="Genomic_DNA"/>
</dbReference>
<sequence>ILILVSLLTMNVDILKRLGFDLVLVQSNDGKNSKLFAVKNSNELTDEQYIQLYHRAQQSTNDYSTI</sequence>
<protein>
    <submittedName>
        <fullName evidence="2">Uncharacterized protein</fullName>
    </submittedName>
</protein>
<evidence type="ECO:0000313" key="3">
    <source>
        <dbReference type="Proteomes" id="UP000682733"/>
    </source>
</evidence>
<dbReference type="EMBL" id="CAJOBA010112298">
    <property type="protein sequence ID" value="CAF4557179.1"/>
    <property type="molecule type" value="Genomic_DNA"/>
</dbReference>
<feature type="non-terminal residue" evidence="2">
    <location>
        <position position="1"/>
    </location>
</feature>
<evidence type="ECO:0000313" key="1">
    <source>
        <dbReference type="EMBL" id="CAF1675421.1"/>
    </source>
</evidence>
<proteinExistence type="predicted"/>
<dbReference type="Proteomes" id="UP000682733">
    <property type="component" value="Unassembled WGS sequence"/>
</dbReference>
<organism evidence="2 3">
    <name type="scientific">Didymodactylos carnosus</name>
    <dbReference type="NCBI Taxonomy" id="1234261"/>
    <lineage>
        <taxon>Eukaryota</taxon>
        <taxon>Metazoa</taxon>
        <taxon>Spiralia</taxon>
        <taxon>Gnathifera</taxon>
        <taxon>Rotifera</taxon>
        <taxon>Eurotatoria</taxon>
        <taxon>Bdelloidea</taxon>
        <taxon>Philodinida</taxon>
        <taxon>Philodinidae</taxon>
        <taxon>Didymodactylos</taxon>
    </lineage>
</organism>
<comment type="caution">
    <text evidence="2">The sequence shown here is derived from an EMBL/GenBank/DDBJ whole genome shotgun (WGS) entry which is preliminary data.</text>
</comment>
<evidence type="ECO:0000313" key="2">
    <source>
        <dbReference type="EMBL" id="CAF4557179.1"/>
    </source>
</evidence>